<dbReference type="GO" id="GO:0016787">
    <property type="term" value="F:hydrolase activity"/>
    <property type="evidence" value="ECO:0007669"/>
    <property type="project" value="UniProtKB-KW"/>
</dbReference>
<evidence type="ECO:0000256" key="1">
    <source>
        <dbReference type="ARBA" id="ARBA00001946"/>
    </source>
</evidence>
<evidence type="ECO:0000313" key="6">
    <source>
        <dbReference type="Proteomes" id="UP000177370"/>
    </source>
</evidence>
<dbReference type="PROSITE" id="PS51462">
    <property type="entry name" value="NUDIX"/>
    <property type="match status" value="1"/>
</dbReference>
<dbReference type="InterPro" id="IPR000086">
    <property type="entry name" value="NUDIX_hydrolase_dom"/>
</dbReference>
<dbReference type="PRINTS" id="PR00502">
    <property type="entry name" value="NUDIXFAMILY"/>
</dbReference>
<evidence type="ECO:0000256" key="2">
    <source>
        <dbReference type="ARBA" id="ARBA00022801"/>
    </source>
</evidence>
<dbReference type="InterPro" id="IPR020084">
    <property type="entry name" value="NUDIX_hydrolase_CS"/>
</dbReference>
<accession>A0A1F6V7X1</accession>
<dbReference type="Proteomes" id="UP000177370">
    <property type="component" value="Unassembled WGS sequence"/>
</dbReference>
<dbReference type="SUPFAM" id="SSF55811">
    <property type="entry name" value="Nudix"/>
    <property type="match status" value="1"/>
</dbReference>
<dbReference type="AlphaFoldDB" id="A0A1F6V7X1"/>
<dbReference type="PANTHER" id="PTHR43046">
    <property type="entry name" value="GDP-MANNOSE MANNOSYL HYDROLASE"/>
    <property type="match status" value="1"/>
</dbReference>
<protein>
    <recommendedName>
        <fullName evidence="4">Nudix hydrolase domain-containing protein</fullName>
    </recommendedName>
</protein>
<evidence type="ECO:0000313" key="5">
    <source>
        <dbReference type="EMBL" id="OGI65574.1"/>
    </source>
</evidence>
<comment type="cofactor">
    <cofactor evidence="1">
        <name>Mg(2+)</name>
        <dbReference type="ChEBI" id="CHEBI:18420"/>
    </cofactor>
</comment>
<proteinExistence type="inferred from homology"/>
<dbReference type="CDD" id="cd02883">
    <property type="entry name" value="NUDIX_Hydrolase"/>
    <property type="match status" value="1"/>
</dbReference>
<evidence type="ECO:0000256" key="3">
    <source>
        <dbReference type="RuleBase" id="RU003476"/>
    </source>
</evidence>
<dbReference type="Pfam" id="PF00293">
    <property type="entry name" value="NUDIX"/>
    <property type="match status" value="1"/>
</dbReference>
<dbReference type="PROSITE" id="PS00893">
    <property type="entry name" value="NUDIX_BOX"/>
    <property type="match status" value="1"/>
</dbReference>
<feature type="domain" description="Nudix hydrolase" evidence="4">
    <location>
        <begin position="1"/>
        <end position="117"/>
    </location>
</feature>
<reference evidence="5 6" key="1">
    <citation type="journal article" date="2016" name="Nat. Commun.">
        <title>Thousands of microbial genomes shed light on interconnected biogeochemical processes in an aquifer system.</title>
        <authorList>
            <person name="Anantharaman K."/>
            <person name="Brown C.T."/>
            <person name="Hug L.A."/>
            <person name="Sharon I."/>
            <person name="Castelle C.J."/>
            <person name="Probst A.J."/>
            <person name="Thomas B.C."/>
            <person name="Singh A."/>
            <person name="Wilkins M.J."/>
            <person name="Karaoz U."/>
            <person name="Brodie E.L."/>
            <person name="Williams K.H."/>
            <person name="Hubbard S.S."/>
            <person name="Banfield J.F."/>
        </authorList>
    </citation>
    <scope>NUCLEOTIDE SEQUENCE [LARGE SCALE GENOMIC DNA]</scope>
</reference>
<evidence type="ECO:0000259" key="4">
    <source>
        <dbReference type="PROSITE" id="PS51462"/>
    </source>
</evidence>
<organism evidence="5 6">
    <name type="scientific">Candidatus Nomurabacteria bacterium RIFCSPHIGHO2_01_FULL_40_24b</name>
    <dbReference type="NCBI Taxonomy" id="1801739"/>
    <lineage>
        <taxon>Bacteria</taxon>
        <taxon>Candidatus Nomuraibacteriota</taxon>
    </lineage>
</organism>
<dbReference type="PANTHER" id="PTHR43046:SF14">
    <property type="entry name" value="MUTT_NUDIX FAMILY PROTEIN"/>
    <property type="match status" value="1"/>
</dbReference>
<dbReference type="InterPro" id="IPR020476">
    <property type="entry name" value="Nudix_hydrolase"/>
</dbReference>
<name>A0A1F6V7X1_9BACT</name>
<keyword evidence="2 3" id="KW-0378">Hydrolase</keyword>
<dbReference type="InterPro" id="IPR015797">
    <property type="entry name" value="NUDIX_hydrolase-like_dom_sf"/>
</dbReference>
<comment type="similarity">
    <text evidence="3">Belongs to the Nudix hydrolase family.</text>
</comment>
<gene>
    <name evidence="5" type="ORF">A2647_03580</name>
</gene>
<dbReference type="Gene3D" id="3.90.79.10">
    <property type="entry name" value="Nucleoside Triphosphate Pyrophosphohydrolase"/>
    <property type="match status" value="1"/>
</dbReference>
<comment type="caution">
    <text evidence="5">The sequence shown here is derived from an EMBL/GenBank/DDBJ whole genome shotgun (WGS) entry which is preliminary data.</text>
</comment>
<dbReference type="EMBL" id="MFTP01000017">
    <property type="protein sequence ID" value="OGI65574.1"/>
    <property type="molecule type" value="Genomic_DNA"/>
</dbReference>
<sequence length="122" mass="14047">MLDETRKKFAVILEDNGWWELPGGGLDWPEKPEECLKRELKEEMGLTITEVSKFPSYFLVGENMKGNRSVNVVFEVKVKDLNFTPSRECLEMKFMSPEEVGSINAFRTVKELAVLFDSSKHN</sequence>